<evidence type="ECO:0000313" key="12">
    <source>
        <dbReference type="EMBL" id="AKI96719.1"/>
    </source>
</evidence>
<accession>A0A0G2ZAW3</accession>
<gene>
    <name evidence="10" type="primary">glyS</name>
    <name evidence="12" type="ORF">IX53_01535</name>
</gene>
<evidence type="ECO:0000259" key="11">
    <source>
        <dbReference type="Pfam" id="PF05746"/>
    </source>
</evidence>
<evidence type="ECO:0000256" key="4">
    <source>
        <dbReference type="ARBA" id="ARBA00022598"/>
    </source>
</evidence>
<dbReference type="EC" id="6.1.1.14" evidence="10"/>
<comment type="similarity">
    <text evidence="2 10">Belongs to the class-II aminoacyl-tRNA synthetase family.</text>
</comment>
<dbReference type="GO" id="GO:0006426">
    <property type="term" value="P:glycyl-tRNA aminoacylation"/>
    <property type="evidence" value="ECO:0007669"/>
    <property type="project" value="UniProtKB-UniRule"/>
</dbReference>
<dbReference type="HAMAP" id="MF_00255">
    <property type="entry name" value="Gly_tRNA_synth_beta"/>
    <property type="match status" value="1"/>
</dbReference>
<keyword evidence="7 10" id="KW-0648">Protein biosynthesis</keyword>
<evidence type="ECO:0000256" key="1">
    <source>
        <dbReference type="ARBA" id="ARBA00004496"/>
    </source>
</evidence>
<keyword evidence="4 10" id="KW-0436">Ligase</keyword>
<dbReference type="Proteomes" id="UP000035159">
    <property type="component" value="Chromosome"/>
</dbReference>
<keyword evidence="8 10" id="KW-0030">Aminoacyl-tRNA synthetase</keyword>
<dbReference type="STRING" id="1330330.IX53_01535"/>
<feature type="domain" description="DALR anticodon binding" evidence="11">
    <location>
        <begin position="571"/>
        <end position="666"/>
    </location>
</feature>
<proteinExistence type="inferred from homology"/>
<evidence type="ECO:0000256" key="3">
    <source>
        <dbReference type="ARBA" id="ARBA00022490"/>
    </source>
</evidence>
<keyword evidence="6 10" id="KW-0067">ATP-binding</keyword>
<evidence type="ECO:0000256" key="10">
    <source>
        <dbReference type="HAMAP-Rule" id="MF_00255"/>
    </source>
</evidence>
<dbReference type="InterPro" id="IPR006194">
    <property type="entry name" value="Gly-tRNA-synth_heterodimer"/>
</dbReference>
<dbReference type="Pfam" id="PF05746">
    <property type="entry name" value="DALR_1"/>
    <property type="match status" value="1"/>
</dbReference>
<dbReference type="NCBIfam" id="TIGR00211">
    <property type="entry name" value="glyS"/>
    <property type="match status" value="1"/>
</dbReference>
<dbReference type="AlphaFoldDB" id="A0A0G2ZAW3"/>
<dbReference type="GO" id="GO:0004814">
    <property type="term" value="F:arginine-tRNA ligase activity"/>
    <property type="evidence" value="ECO:0007669"/>
    <property type="project" value="InterPro"/>
</dbReference>
<dbReference type="PROSITE" id="PS50861">
    <property type="entry name" value="AA_TRNA_LIGASE_II_GLYAB"/>
    <property type="match status" value="1"/>
</dbReference>
<dbReference type="GO" id="GO:0005524">
    <property type="term" value="F:ATP binding"/>
    <property type="evidence" value="ECO:0007669"/>
    <property type="project" value="UniProtKB-UniRule"/>
</dbReference>
<dbReference type="InterPro" id="IPR015944">
    <property type="entry name" value="Gly-tRNA-synth_bsu"/>
</dbReference>
<evidence type="ECO:0000313" key="13">
    <source>
        <dbReference type="Proteomes" id="UP000035159"/>
    </source>
</evidence>
<dbReference type="KEGG" id="kpf:IX53_01535"/>
<keyword evidence="13" id="KW-1185">Reference proteome</keyword>
<dbReference type="GO" id="GO:0004820">
    <property type="term" value="F:glycine-tRNA ligase activity"/>
    <property type="evidence" value="ECO:0007669"/>
    <property type="project" value="UniProtKB-UniRule"/>
</dbReference>
<keyword evidence="5 10" id="KW-0547">Nucleotide-binding</keyword>
<comment type="subcellular location">
    <subcellularLocation>
        <location evidence="1 10">Cytoplasm</location>
    </subcellularLocation>
</comment>
<keyword evidence="3 10" id="KW-0963">Cytoplasm</keyword>
<dbReference type="PRINTS" id="PR01045">
    <property type="entry name" value="TRNASYNTHGB"/>
</dbReference>
<evidence type="ECO:0000256" key="8">
    <source>
        <dbReference type="ARBA" id="ARBA00023146"/>
    </source>
</evidence>
<evidence type="ECO:0000256" key="7">
    <source>
        <dbReference type="ARBA" id="ARBA00022917"/>
    </source>
</evidence>
<organism evidence="12 13">
    <name type="scientific">Kosmotoga pacifica</name>
    <dbReference type="NCBI Taxonomy" id="1330330"/>
    <lineage>
        <taxon>Bacteria</taxon>
        <taxon>Thermotogati</taxon>
        <taxon>Thermotogota</taxon>
        <taxon>Thermotogae</taxon>
        <taxon>Kosmotogales</taxon>
        <taxon>Kosmotogaceae</taxon>
        <taxon>Kosmotoga</taxon>
    </lineage>
</organism>
<reference evidence="12 13" key="1">
    <citation type="submission" date="2015-04" db="EMBL/GenBank/DDBJ databases">
        <title>Complete Genome Sequence of Kosmotoga pacifica SLHLJ1.</title>
        <authorList>
            <person name="Jiang L.J."/>
            <person name="Shao Z.Z."/>
            <person name="Jebbar M."/>
        </authorList>
    </citation>
    <scope>NUCLEOTIDE SEQUENCE [LARGE SCALE GENOMIC DNA]</scope>
    <source>
        <strain evidence="12 13">SLHLJ1</strain>
    </source>
</reference>
<dbReference type="OrthoDB" id="9775440at2"/>
<dbReference type="EMBL" id="CP011232">
    <property type="protein sequence ID" value="AKI96719.1"/>
    <property type="molecule type" value="Genomic_DNA"/>
</dbReference>
<dbReference type="SUPFAM" id="SSF109604">
    <property type="entry name" value="HD-domain/PDEase-like"/>
    <property type="match status" value="1"/>
</dbReference>
<evidence type="ECO:0000256" key="6">
    <source>
        <dbReference type="ARBA" id="ARBA00022840"/>
    </source>
</evidence>
<dbReference type="PANTHER" id="PTHR30075:SF2">
    <property type="entry name" value="GLYCINE--TRNA LIGASE, CHLOROPLASTIC_MITOCHONDRIAL 2"/>
    <property type="match status" value="1"/>
</dbReference>
<sequence length="682" mass="78741">MTKIALLEVGVEELPSTEIRNLRQQLSEKLERLLTNYRLDYSHIKTFVASRRFGFLIYGLPEKQSDFTEEKRGPAERIAFANGKPTKALDGFLRANNASVEDIEVREVKGIPYVFIKRTVQGKNTIELLPIIFNELLSSLNFKKPMRWGNGEFSFVRPVKWIVAMLDEFVLDFEVFGKKASNKSRGHRFFYDEVEVTPDTYFDKLKDTLVFSDIDERRSRVLGELKRVETELKAVIPVDEELLEEVVSLTEFPTAVVGEFLDKYLALPPEVIIVTIKHHQRTFPVYVSEALSNKFVAFQDGPGDPKGNVKRGYEEVINARLEDAHFYYYKDLSKPLESYLPELKEIMFQRGLGSMYDKTLRVRKLSEIILDHLSPKAEEKALVLRTAELSKADLATRIVYEFPELQGIMGRIYALKSGEDEEIALGIEEHYGQNGMIPQSLSGAVVGVADRIDTIVGNFYLGNVPTGSKDPFAIRRKFQFIFNVFCSLGWYINLKELFEKSAEIYGFEYLKFSDKLEDFTRNRFENFLLDRGYSIRISRAVNFWWDRPFSGELIASALKSIVGDESFGKLLTAYQRVHNISRKHDSTKFDGALFLKDEEKELFNAYLKAYDSLNRHFENHNFSGAIQDLVLLKDYIDNYFDNVFVMDNQPDIRLNRLGFLKSLDQLFFKVANFSQLLDEEAK</sequence>
<dbReference type="Pfam" id="PF02092">
    <property type="entry name" value="tRNA_synt_2f"/>
    <property type="match status" value="1"/>
</dbReference>
<evidence type="ECO:0000256" key="9">
    <source>
        <dbReference type="ARBA" id="ARBA00047937"/>
    </source>
</evidence>
<dbReference type="RefSeq" id="WP_047753854.1">
    <property type="nucleotide sequence ID" value="NZ_CAJUHA010000022.1"/>
</dbReference>
<dbReference type="PANTHER" id="PTHR30075">
    <property type="entry name" value="GLYCYL-TRNA SYNTHETASE"/>
    <property type="match status" value="1"/>
</dbReference>
<dbReference type="PATRIC" id="fig|1330330.3.peg.312"/>
<protein>
    <recommendedName>
        <fullName evidence="10">Glycine--tRNA ligase beta subunit</fullName>
        <ecNumber evidence="10">6.1.1.14</ecNumber>
    </recommendedName>
    <alternativeName>
        <fullName evidence="10">Glycyl-tRNA synthetase beta subunit</fullName>
        <shortName evidence="10">GlyRS</shortName>
    </alternativeName>
</protein>
<dbReference type="InterPro" id="IPR008909">
    <property type="entry name" value="DALR_anticod-bd"/>
</dbReference>
<evidence type="ECO:0000256" key="2">
    <source>
        <dbReference type="ARBA" id="ARBA00008226"/>
    </source>
</evidence>
<comment type="catalytic activity">
    <reaction evidence="9 10">
        <text>tRNA(Gly) + glycine + ATP = glycyl-tRNA(Gly) + AMP + diphosphate</text>
        <dbReference type="Rhea" id="RHEA:16013"/>
        <dbReference type="Rhea" id="RHEA-COMP:9664"/>
        <dbReference type="Rhea" id="RHEA-COMP:9683"/>
        <dbReference type="ChEBI" id="CHEBI:30616"/>
        <dbReference type="ChEBI" id="CHEBI:33019"/>
        <dbReference type="ChEBI" id="CHEBI:57305"/>
        <dbReference type="ChEBI" id="CHEBI:78442"/>
        <dbReference type="ChEBI" id="CHEBI:78522"/>
        <dbReference type="ChEBI" id="CHEBI:456215"/>
        <dbReference type="EC" id="6.1.1.14"/>
    </reaction>
</comment>
<dbReference type="GO" id="GO:0006420">
    <property type="term" value="P:arginyl-tRNA aminoacylation"/>
    <property type="evidence" value="ECO:0007669"/>
    <property type="project" value="InterPro"/>
</dbReference>
<comment type="subunit">
    <text evidence="10">Tetramer of two alpha and two beta subunits.</text>
</comment>
<dbReference type="GO" id="GO:0005829">
    <property type="term" value="C:cytosol"/>
    <property type="evidence" value="ECO:0007669"/>
    <property type="project" value="TreeGrafter"/>
</dbReference>
<evidence type="ECO:0000256" key="5">
    <source>
        <dbReference type="ARBA" id="ARBA00022741"/>
    </source>
</evidence>
<name>A0A0G2ZAW3_9BACT</name>